<dbReference type="EMBL" id="BGPR01001174">
    <property type="protein sequence ID" value="GBM47330.1"/>
    <property type="molecule type" value="Genomic_DNA"/>
</dbReference>
<evidence type="ECO:0000256" key="2">
    <source>
        <dbReference type="ARBA" id="ARBA00004496"/>
    </source>
</evidence>
<dbReference type="GO" id="GO:0005737">
    <property type="term" value="C:cytoplasm"/>
    <property type="evidence" value="ECO:0007669"/>
    <property type="project" value="UniProtKB-SubCell"/>
</dbReference>
<reference evidence="12 13" key="1">
    <citation type="journal article" date="2019" name="Sci. Rep.">
        <title>Orb-weaving spider Araneus ventricosus genome elucidates the spidroin gene catalogue.</title>
        <authorList>
            <person name="Kono N."/>
            <person name="Nakamura H."/>
            <person name="Ohtoshi R."/>
            <person name="Moran D.A.P."/>
            <person name="Shinohara A."/>
            <person name="Yoshida Y."/>
            <person name="Fujiwara M."/>
            <person name="Mori M."/>
            <person name="Tomita M."/>
            <person name="Arakawa K."/>
        </authorList>
    </citation>
    <scope>NUCLEOTIDE SEQUENCE [LARGE SCALE GENOMIC DNA]</scope>
</reference>
<sequence>MTLEQTTCEDLKAFERRLVEVIAYYQPQTKRWRVMFAVVSLCTAIGAWQWLTDPLTSQVGFIQSLVNHLFFTISSAVLITLFFMGIHRRVVAPSIIVSRVRQVLADFNMSCDDVSKFQFWYYSYCTSKDSF</sequence>
<comment type="similarity">
    <text evidence="3">Belongs to the CNEP1R1 family.</text>
</comment>
<evidence type="ECO:0000256" key="4">
    <source>
        <dbReference type="ARBA" id="ARBA00022490"/>
    </source>
</evidence>
<dbReference type="Proteomes" id="UP000499080">
    <property type="component" value="Unassembled WGS sequence"/>
</dbReference>
<keyword evidence="5 11" id="KW-0812">Transmembrane</keyword>
<gene>
    <name evidence="12" type="primary">cnep1r1</name>
    <name evidence="12" type="ORF">AVEN_7775_1</name>
</gene>
<keyword evidence="8 11" id="KW-0472">Membrane</keyword>
<keyword evidence="7" id="KW-0443">Lipid metabolism</keyword>
<evidence type="ECO:0000313" key="13">
    <source>
        <dbReference type="Proteomes" id="UP000499080"/>
    </source>
</evidence>
<dbReference type="GO" id="GO:0031965">
    <property type="term" value="C:nuclear membrane"/>
    <property type="evidence" value="ECO:0007669"/>
    <property type="project" value="UniProtKB-SubCell"/>
</dbReference>
<organism evidence="12 13">
    <name type="scientific">Araneus ventricosus</name>
    <name type="common">Orbweaver spider</name>
    <name type="synonym">Epeira ventricosa</name>
    <dbReference type="NCBI Taxonomy" id="182803"/>
    <lineage>
        <taxon>Eukaryota</taxon>
        <taxon>Metazoa</taxon>
        <taxon>Ecdysozoa</taxon>
        <taxon>Arthropoda</taxon>
        <taxon>Chelicerata</taxon>
        <taxon>Arachnida</taxon>
        <taxon>Araneae</taxon>
        <taxon>Araneomorphae</taxon>
        <taxon>Entelegynae</taxon>
        <taxon>Araneoidea</taxon>
        <taxon>Araneidae</taxon>
        <taxon>Araneus</taxon>
    </lineage>
</organism>
<feature type="transmembrane region" description="Helical" evidence="11">
    <location>
        <begin position="34"/>
        <end position="51"/>
    </location>
</feature>
<evidence type="ECO:0000313" key="12">
    <source>
        <dbReference type="EMBL" id="GBM47330.1"/>
    </source>
</evidence>
<comment type="caution">
    <text evidence="12">The sequence shown here is derived from an EMBL/GenBank/DDBJ whole genome shotgun (WGS) entry which is preliminary data.</text>
</comment>
<evidence type="ECO:0000256" key="8">
    <source>
        <dbReference type="ARBA" id="ARBA00023136"/>
    </source>
</evidence>
<evidence type="ECO:0000256" key="9">
    <source>
        <dbReference type="ARBA" id="ARBA00023242"/>
    </source>
</evidence>
<evidence type="ECO:0000256" key="1">
    <source>
        <dbReference type="ARBA" id="ARBA00004232"/>
    </source>
</evidence>
<keyword evidence="4" id="KW-0963">Cytoplasm</keyword>
<dbReference type="InterPro" id="IPR019168">
    <property type="entry name" value="NEP1-R1"/>
</dbReference>
<proteinExistence type="inferred from homology"/>
<dbReference type="GO" id="GO:0071595">
    <property type="term" value="C:Nem1-Spo7 phosphatase complex"/>
    <property type="evidence" value="ECO:0007669"/>
    <property type="project" value="InterPro"/>
</dbReference>
<accession>A0A4Y2G0S5</accession>
<comment type="subcellular location">
    <subcellularLocation>
        <location evidence="2">Cytoplasm</location>
    </subcellularLocation>
    <subcellularLocation>
        <location evidence="1">Nucleus membrane</location>
        <topology evidence="1">Multi-pass membrane protein</topology>
    </subcellularLocation>
</comment>
<keyword evidence="9" id="KW-0539">Nucleus</keyword>
<evidence type="ECO:0000256" key="11">
    <source>
        <dbReference type="SAM" id="Phobius"/>
    </source>
</evidence>
<dbReference type="Pfam" id="PF09771">
    <property type="entry name" value="Tmemb_18A"/>
    <property type="match status" value="1"/>
</dbReference>
<keyword evidence="13" id="KW-1185">Reference proteome</keyword>
<evidence type="ECO:0000256" key="6">
    <source>
        <dbReference type="ARBA" id="ARBA00022989"/>
    </source>
</evidence>
<evidence type="ECO:0000256" key="3">
    <source>
        <dbReference type="ARBA" id="ARBA00010998"/>
    </source>
</evidence>
<feature type="transmembrane region" description="Helical" evidence="11">
    <location>
        <begin position="66"/>
        <end position="86"/>
    </location>
</feature>
<evidence type="ECO:0000256" key="7">
    <source>
        <dbReference type="ARBA" id="ARBA00023098"/>
    </source>
</evidence>
<keyword evidence="6 11" id="KW-1133">Transmembrane helix</keyword>
<dbReference type="GO" id="GO:0006629">
    <property type="term" value="P:lipid metabolic process"/>
    <property type="evidence" value="ECO:0007669"/>
    <property type="project" value="UniProtKB-KW"/>
</dbReference>
<name>A0A4Y2G0S5_ARAVE</name>
<evidence type="ECO:0000256" key="5">
    <source>
        <dbReference type="ARBA" id="ARBA00022692"/>
    </source>
</evidence>
<dbReference type="PANTHER" id="PTHR20996">
    <property type="entry name" value="NUCLEAR ENVELOPE PHOSPHATASE-REGULATORY SUBUNIT 1"/>
    <property type="match status" value="1"/>
</dbReference>
<dbReference type="PANTHER" id="PTHR20996:SF1">
    <property type="entry name" value="NUCLEAR ENVELOPE PHOSPHATASE-REGULATORY SUBUNIT 1"/>
    <property type="match status" value="1"/>
</dbReference>
<dbReference type="AlphaFoldDB" id="A0A4Y2G0S5"/>
<evidence type="ECO:0000256" key="10">
    <source>
        <dbReference type="ARBA" id="ARBA00030458"/>
    </source>
</evidence>
<dbReference type="OrthoDB" id="5786980at2759"/>
<protein>
    <recommendedName>
        <fullName evidence="10">Transmembrane protein 188</fullName>
    </recommendedName>
</protein>